<evidence type="ECO:0000313" key="3">
    <source>
        <dbReference type="Proteomes" id="UP000007305"/>
    </source>
</evidence>
<reference evidence="2" key="3">
    <citation type="submission" date="2021-05" db="UniProtKB">
        <authorList>
            <consortium name="EnsemblPlants"/>
        </authorList>
    </citation>
    <scope>IDENTIFICATION</scope>
    <source>
        <strain evidence="2">cv. B73</strain>
    </source>
</reference>
<name>A0A804PC53_MAIZE</name>
<organism evidence="2 3">
    <name type="scientific">Zea mays</name>
    <name type="common">Maize</name>
    <dbReference type="NCBI Taxonomy" id="4577"/>
    <lineage>
        <taxon>Eukaryota</taxon>
        <taxon>Viridiplantae</taxon>
        <taxon>Streptophyta</taxon>
        <taxon>Embryophyta</taxon>
        <taxon>Tracheophyta</taxon>
        <taxon>Spermatophyta</taxon>
        <taxon>Magnoliopsida</taxon>
        <taxon>Liliopsida</taxon>
        <taxon>Poales</taxon>
        <taxon>Poaceae</taxon>
        <taxon>PACMAD clade</taxon>
        <taxon>Panicoideae</taxon>
        <taxon>Andropogonodae</taxon>
        <taxon>Andropogoneae</taxon>
        <taxon>Tripsacinae</taxon>
        <taxon>Zea</taxon>
    </lineage>
</organism>
<accession>A0A804PC53</accession>
<dbReference type="Gramene" id="Zm00001eb224130_T001">
    <property type="protein sequence ID" value="Zm00001eb224130_P001"/>
    <property type="gene ID" value="Zm00001eb224130"/>
</dbReference>
<evidence type="ECO:0000313" key="2">
    <source>
        <dbReference type="EnsemblPlants" id="Zm00001eb224130_P001"/>
    </source>
</evidence>
<keyword evidence="3" id="KW-1185">Reference proteome</keyword>
<reference evidence="3" key="1">
    <citation type="journal article" date="2009" name="Science">
        <title>The B73 maize genome: complexity, diversity, and dynamics.</title>
        <authorList>
            <person name="Schnable P.S."/>
            <person name="Ware D."/>
            <person name="Fulton R.S."/>
            <person name="Stein J.C."/>
            <person name="Wei F."/>
            <person name="Pasternak S."/>
            <person name="Liang C."/>
            <person name="Zhang J."/>
            <person name="Fulton L."/>
            <person name="Graves T.A."/>
            <person name="Minx P."/>
            <person name="Reily A.D."/>
            <person name="Courtney L."/>
            <person name="Kruchowski S.S."/>
            <person name="Tomlinson C."/>
            <person name="Strong C."/>
            <person name="Delehaunty K."/>
            <person name="Fronick C."/>
            <person name="Courtney B."/>
            <person name="Rock S.M."/>
            <person name="Belter E."/>
            <person name="Du F."/>
            <person name="Kim K."/>
            <person name="Abbott R.M."/>
            <person name="Cotton M."/>
            <person name="Levy A."/>
            <person name="Marchetto P."/>
            <person name="Ochoa K."/>
            <person name="Jackson S.M."/>
            <person name="Gillam B."/>
            <person name="Chen W."/>
            <person name="Yan L."/>
            <person name="Higginbotham J."/>
            <person name="Cardenas M."/>
            <person name="Waligorski J."/>
            <person name="Applebaum E."/>
            <person name="Phelps L."/>
            <person name="Falcone J."/>
            <person name="Kanchi K."/>
            <person name="Thane T."/>
            <person name="Scimone A."/>
            <person name="Thane N."/>
            <person name="Henke J."/>
            <person name="Wang T."/>
            <person name="Ruppert J."/>
            <person name="Shah N."/>
            <person name="Rotter K."/>
            <person name="Hodges J."/>
            <person name="Ingenthron E."/>
            <person name="Cordes M."/>
            <person name="Kohlberg S."/>
            <person name="Sgro J."/>
            <person name="Delgado B."/>
            <person name="Mead K."/>
            <person name="Chinwalla A."/>
            <person name="Leonard S."/>
            <person name="Crouse K."/>
            <person name="Collura K."/>
            <person name="Kudrna D."/>
            <person name="Currie J."/>
            <person name="He R."/>
            <person name="Angelova A."/>
            <person name="Rajasekar S."/>
            <person name="Mueller T."/>
            <person name="Lomeli R."/>
            <person name="Scara G."/>
            <person name="Ko A."/>
            <person name="Delaney K."/>
            <person name="Wissotski M."/>
            <person name="Lopez G."/>
            <person name="Campos D."/>
            <person name="Braidotti M."/>
            <person name="Ashley E."/>
            <person name="Golser W."/>
            <person name="Kim H."/>
            <person name="Lee S."/>
            <person name="Lin J."/>
            <person name="Dujmic Z."/>
            <person name="Kim W."/>
            <person name="Talag J."/>
            <person name="Zuccolo A."/>
            <person name="Fan C."/>
            <person name="Sebastian A."/>
            <person name="Kramer M."/>
            <person name="Spiegel L."/>
            <person name="Nascimento L."/>
            <person name="Zutavern T."/>
            <person name="Miller B."/>
            <person name="Ambroise C."/>
            <person name="Muller S."/>
            <person name="Spooner W."/>
            <person name="Narechania A."/>
            <person name="Ren L."/>
            <person name="Wei S."/>
            <person name="Kumari S."/>
            <person name="Faga B."/>
            <person name="Levy M.J."/>
            <person name="McMahan L."/>
            <person name="Van Buren P."/>
            <person name="Vaughn M.W."/>
            <person name="Ying K."/>
            <person name="Yeh C.-T."/>
            <person name="Emrich S.J."/>
            <person name="Jia Y."/>
            <person name="Kalyanaraman A."/>
            <person name="Hsia A.-P."/>
            <person name="Barbazuk W.B."/>
            <person name="Baucom R.S."/>
            <person name="Brutnell T.P."/>
            <person name="Carpita N.C."/>
            <person name="Chaparro C."/>
            <person name="Chia J.-M."/>
            <person name="Deragon J.-M."/>
            <person name="Estill J.C."/>
            <person name="Fu Y."/>
            <person name="Jeddeloh J.A."/>
            <person name="Han Y."/>
            <person name="Lee H."/>
            <person name="Li P."/>
            <person name="Lisch D.R."/>
            <person name="Liu S."/>
            <person name="Liu Z."/>
            <person name="Nagel D.H."/>
            <person name="McCann M.C."/>
            <person name="SanMiguel P."/>
            <person name="Myers A.M."/>
            <person name="Nettleton D."/>
            <person name="Nguyen J."/>
            <person name="Penning B.W."/>
            <person name="Ponnala L."/>
            <person name="Schneider K.L."/>
            <person name="Schwartz D.C."/>
            <person name="Sharma A."/>
            <person name="Soderlund C."/>
            <person name="Springer N.M."/>
            <person name="Sun Q."/>
            <person name="Wang H."/>
            <person name="Waterman M."/>
            <person name="Westerman R."/>
            <person name="Wolfgruber T.K."/>
            <person name="Yang L."/>
            <person name="Yu Y."/>
            <person name="Zhang L."/>
            <person name="Zhou S."/>
            <person name="Zhu Q."/>
            <person name="Bennetzen J.L."/>
            <person name="Dawe R.K."/>
            <person name="Jiang J."/>
            <person name="Jiang N."/>
            <person name="Presting G.G."/>
            <person name="Wessler S.R."/>
            <person name="Aluru S."/>
            <person name="Martienssen R.A."/>
            <person name="Clifton S.W."/>
            <person name="McCombie W.R."/>
            <person name="Wing R.A."/>
            <person name="Wilson R.K."/>
        </authorList>
    </citation>
    <scope>NUCLEOTIDE SEQUENCE [LARGE SCALE GENOMIC DNA]</scope>
    <source>
        <strain evidence="3">cv. B73</strain>
    </source>
</reference>
<feature type="compositionally biased region" description="Low complexity" evidence="1">
    <location>
        <begin position="7"/>
        <end position="19"/>
    </location>
</feature>
<feature type="region of interest" description="Disordered" evidence="1">
    <location>
        <begin position="1"/>
        <end position="24"/>
    </location>
</feature>
<reference evidence="2" key="2">
    <citation type="submission" date="2019-07" db="EMBL/GenBank/DDBJ databases">
        <authorList>
            <person name="Seetharam A."/>
            <person name="Woodhouse M."/>
            <person name="Cannon E."/>
        </authorList>
    </citation>
    <scope>NUCLEOTIDE SEQUENCE [LARGE SCALE GENOMIC DNA]</scope>
    <source>
        <strain evidence="2">cv. B73</strain>
    </source>
</reference>
<proteinExistence type="predicted"/>
<sequence length="111" mass="11299">MLASQETLPSLLLPPRSTLPWPPPSMPRPPIGIIALSGVASVNVAPGGIMVPVGIAGVAPGIGVASGTVVVIVPGTVAGVAPGVVVDFWLRSCHGYIQEQRIHPVRSSRAQ</sequence>
<dbReference type="EnsemblPlants" id="Zm00001eb224130_T001">
    <property type="protein sequence ID" value="Zm00001eb224130_P001"/>
    <property type="gene ID" value="Zm00001eb224130"/>
</dbReference>
<protein>
    <submittedName>
        <fullName evidence="2">Uncharacterized protein</fullName>
    </submittedName>
</protein>
<dbReference type="Proteomes" id="UP000007305">
    <property type="component" value="Chromosome 5"/>
</dbReference>
<evidence type="ECO:0000256" key="1">
    <source>
        <dbReference type="SAM" id="MobiDB-lite"/>
    </source>
</evidence>
<dbReference type="InParanoid" id="A0A804PC53"/>
<dbReference type="AlphaFoldDB" id="A0A804PC53"/>